<dbReference type="InterPro" id="IPR027796">
    <property type="entry name" value="OTT_1508_deam-like"/>
</dbReference>
<gene>
    <name evidence="2" type="ORF">LTR09_000722</name>
</gene>
<comment type="caution">
    <text evidence="2">The sequence shown here is derived from an EMBL/GenBank/DDBJ whole genome shotgun (WGS) entry which is preliminary data.</text>
</comment>
<evidence type="ECO:0000256" key="1">
    <source>
        <dbReference type="SAM" id="MobiDB-lite"/>
    </source>
</evidence>
<evidence type="ECO:0000313" key="2">
    <source>
        <dbReference type="EMBL" id="KAK3059156.1"/>
    </source>
</evidence>
<evidence type="ECO:0000313" key="3">
    <source>
        <dbReference type="Proteomes" id="UP001271007"/>
    </source>
</evidence>
<dbReference type="EMBL" id="JAWDJX010000001">
    <property type="protein sequence ID" value="KAK3059156.1"/>
    <property type="molecule type" value="Genomic_DNA"/>
</dbReference>
<feature type="compositionally biased region" description="Polar residues" evidence="1">
    <location>
        <begin position="403"/>
        <end position="421"/>
    </location>
</feature>
<reference evidence="2" key="1">
    <citation type="submission" date="2023-04" db="EMBL/GenBank/DDBJ databases">
        <title>Black Yeasts Isolated from many extreme environments.</title>
        <authorList>
            <person name="Coleine C."/>
            <person name="Stajich J.E."/>
            <person name="Selbmann L."/>
        </authorList>
    </citation>
    <scope>NUCLEOTIDE SEQUENCE</scope>
    <source>
        <strain evidence="2">CCFEE 5312</strain>
    </source>
</reference>
<dbReference type="AlphaFoldDB" id="A0AAJ0GKD2"/>
<dbReference type="Proteomes" id="UP001271007">
    <property type="component" value="Unassembled WGS sequence"/>
</dbReference>
<keyword evidence="3" id="KW-1185">Reference proteome</keyword>
<accession>A0AAJ0GKD2</accession>
<feature type="region of interest" description="Disordered" evidence="1">
    <location>
        <begin position="39"/>
        <end position="58"/>
    </location>
</feature>
<organism evidence="2 3">
    <name type="scientific">Extremus antarcticus</name>
    <dbReference type="NCBI Taxonomy" id="702011"/>
    <lineage>
        <taxon>Eukaryota</taxon>
        <taxon>Fungi</taxon>
        <taxon>Dikarya</taxon>
        <taxon>Ascomycota</taxon>
        <taxon>Pezizomycotina</taxon>
        <taxon>Dothideomycetes</taxon>
        <taxon>Dothideomycetidae</taxon>
        <taxon>Mycosphaerellales</taxon>
        <taxon>Extremaceae</taxon>
        <taxon>Extremus</taxon>
    </lineage>
</organism>
<dbReference type="Pfam" id="PF14441">
    <property type="entry name" value="OTT_1508_deam"/>
    <property type="match status" value="1"/>
</dbReference>
<protein>
    <submittedName>
        <fullName evidence="2">Uncharacterized protein</fullName>
    </submittedName>
</protein>
<sequence>MANTKSKLLNPDTAPKATSIWKGFDRAAFQRRTQTLQQHVAGRRTYAGSSTSKDDESYPIPFEVEKSIADDLAFIAACEPRVDFVTAVAIEQDQSQRSLVVQLAVNEGVCPEVKSIFDEVFGMLRQCARKGSAWFKRPRHLSKVREQLPARLRQLFRKYMEPRRSHLNSQDIAVLDGQISSFEAAFDRLEDGQATDVVLNLEFAVMQAFELTGDGVKLPDRLRALGCPPSVLDARDVKEVCKVANYWRVSRHLAICSHRFRACFSYAEWQPLASYGASTIPSTLSERYVHAEIQLLVHYELHPRQLMPRAIGGSKEACFLCDSFIRAHDRFAIAGAHRQMYPKWTVPDLKDYTPQTVDHFRRVLSQVQLAVKGEYSKAKKQRTSGPFPLQSAINLNAIHLPTPSASTTSMRRASGSSEGARTIRSIDTSKGLQPKQAKQCAYIAERKDAEGCEEAKTAVSSRVEQHDVDEGREGIVEEVPVDIAVNEAVSGHTDWLHVLASFSRVSVDNASSLQQQRTLGGSISLAPDLGNEPRRTYKLADIPFDQELVLERDPHDGPDELSFLLSGKQDQIVRIHCRWHTA</sequence>
<name>A0AAJ0GKD2_9PEZI</name>
<feature type="region of interest" description="Disordered" evidence="1">
    <location>
        <begin position="402"/>
        <end position="421"/>
    </location>
</feature>
<proteinExistence type="predicted"/>